<dbReference type="NCBIfam" id="NF033745">
    <property type="entry name" value="class_C_sortase"/>
    <property type="match status" value="1"/>
</dbReference>
<reference evidence="4 5" key="1">
    <citation type="submission" date="2014-12" db="EMBL/GenBank/DDBJ databases">
        <title>Draft genome sequences of 29 type strains of Enterococci.</title>
        <authorList>
            <person name="Zhong Z."/>
            <person name="Sun Z."/>
            <person name="Liu W."/>
            <person name="Zhang W."/>
            <person name="Zhang H."/>
        </authorList>
    </citation>
    <scope>NUCLEOTIDE SEQUENCE [LARGE SCALE GENOMIC DNA]</scope>
    <source>
        <strain evidence="4 5">DSM 17122</strain>
    </source>
</reference>
<evidence type="ECO:0000256" key="3">
    <source>
        <dbReference type="SAM" id="Phobius"/>
    </source>
</evidence>
<dbReference type="OrthoDB" id="1648028at2"/>
<dbReference type="AlphaFoldDB" id="A0A1L8TNT6"/>
<dbReference type="EMBL" id="JXKQ01000004">
    <property type="protein sequence ID" value="OJG45991.1"/>
    <property type="molecule type" value="Genomic_DNA"/>
</dbReference>
<feature type="transmembrane region" description="Helical" evidence="3">
    <location>
        <begin position="259"/>
        <end position="278"/>
    </location>
</feature>
<dbReference type="InterPro" id="IPR023365">
    <property type="entry name" value="Sortase_dom-sf"/>
</dbReference>
<dbReference type="Gene3D" id="2.40.260.10">
    <property type="entry name" value="Sortase"/>
    <property type="match status" value="1"/>
</dbReference>
<dbReference type="InterPro" id="IPR042002">
    <property type="entry name" value="Sortase_C"/>
</dbReference>
<comment type="caution">
    <text evidence="4">The sequence shown here is derived from an EMBL/GenBank/DDBJ whole genome shotgun (WGS) entry which is preliminary data.</text>
</comment>
<evidence type="ECO:0000313" key="5">
    <source>
        <dbReference type="Proteomes" id="UP000182077"/>
    </source>
</evidence>
<keyword evidence="5" id="KW-1185">Reference proteome</keyword>
<feature type="transmembrane region" description="Helical" evidence="3">
    <location>
        <begin position="12"/>
        <end position="34"/>
    </location>
</feature>
<proteinExistence type="predicted"/>
<sequence length="394" mass="45471">MSKPNRGAKIDLFLKLSIAVMFIIGFLIFMYPFVVDAINNVIDQHRLAEVQIKNEKRSEADKKKRLKQLETENKQLHTIIPGVGSLADPFQTSLKKMESPKKEYFEQHMIGAIFIPKIKVSLPIYDQTNDFLLDEGATVLQGTSYPVGGKNTHSVITGHTGLAEKKLFTDLNKLKKQEQFYLHVEEKKMAYQIDRIRIVKPEDFNALKIEDGRDLVTLLTCTPYGINSHRLLVTGHRVKYPVQAAKKIRVTENYHRSRIIYLIAGCIFFILIFLYFIWRKIVLYQSQKRTYDFIFYLYQNGKPMPGVRAWVSCKGQDICRADKLIYTTSDESGVIKFSHIPGGIYCVETENGLRIKGKIWRVKDSVFTIVGHPSRRHKQIKQSMKYDIIESKGT</sequence>
<keyword evidence="3" id="KW-1133">Transmembrane helix</keyword>
<dbReference type="Proteomes" id="UP000182077">
    <property type="component" value="Unassembled WGS sequence"/>
</dbReference>
<evidence type="ECO:0000256" key="1">
    <source>
        <dbReference type="ARBA" id="ARBA00022801"/>
    </source>
</evidence>
<dbReference type="InterPro" id="IPR005754">
    <property type="entry name" value="Sortase"/>
</dbReference>
<dbReference type="RefSeq" id="WP_071857643.1">
    <property type="nucleotide sequence ID" value="NZ_JBHSHK010000009.1"/>
</dbReference>
<evidence type="ECO:0000313" key="4">
    <source>
        <dbReference type="EMBL" id="OJG45991.1"/>
    </source>
</evidence>
<organism evidence="4 5">
    <name type="scientific">Enterococcus hermanniensis</name>
    <dbReference type="NCBI Taxonomy" id="249189"/>
    <lineage>
        <taxon>Bacteria</taxon>
        <taxon>Bacillati</taxon>
        <taxon>Bacillota</taxon>
        <taxon>Bacilli</taxon>
        <taxon>Lactobacillales</taxon>
        <taxon>Enterococcaceae</taxon>
        <taxon>Enterococcus</taxon>
    </lineage>
</organism>
<dbReference type="SUPFAM" id="SSF63817">
    <property type="entry name" value="Sortase"/>
    <property type="match status" value="1"/>
</dbReference>
<dbReference type="Pfam" id="PF04203">
    <property type="entry name" value="Sortase"/>
    <property type="match status" value="1"/>
</dbReference>
<dbReference type="STRING" id="249189.RV04_GL001757"/>
<feature type="active site" description="Acyl-thioester intermediate" evidence="2">
    <location>
        <position position="221"/>
    </location>
</feature>
<keyword evidence="3" id="KW-0472">Membrane</keyword>
<feature type="active site" description="Proton donor/acceptor" evidence="2">
    <location>
        <position position="159"/>
    </location>
</feature>
<name>A0A1L8TNT6_9ENTE</name>
<keyword evidence="3" id="KW-0812">Transmembrane</keyword>
<keyword evidence="1" id="KW-0378">Hydrolase</keyword>
<dbReference type="NCBIfam" id="TIGR01076">
    <property type="entry name" value="sortase_fam"/>
    <property type="match status" value="1"/>
</dbReference>
<dbReference type="CDD" id="cd05827">
    <property type="entry name" value="Sortase_C"/>
    <property type="match status" value="1"/>
</dbReference>
<dbReference type="GO" id="GO:0016787">
    <property type="term" value="F:hydrolase activity"/>
    <property type="evidence" value="ECO:0007669"/>
    <property type="project" value="UniProtKB-KW"/>
</dbReference>
<accession>A0A1L8TNT6</accession>
<evidence type="ECO:0000256" key="2">
    <source>
        <dbReference type="PIRSR" id="PIRSR605754-1"/>
    </source>
</evidence>
<gene>
    <name evidence="4" type="ORF">RV04_GL001757</name>
</gene>
<protein>
    <submittedName>
        <fullName evidence="4">Sortase</fullName>
    </submittedName>
</protein>